<comment type="catalytic activity">
    <reaction evidence="6 8">
        <text>alpha-D-glucosamine 1-phosphate = D-glucosamine 6-phosphate</text>
        <dbReference type="Rhea" id="RHEA:23424"/>
        <dbReference type="ChEBI" id="CHEBI:58516"/>
        <dbReference type="ChEBI" id="CHEBI:58725"/>
        <dbReference type="EC" id="5.4.2.10"/>
    </reaction>
</comment>
<proteinExistence type="inferred from homology"/>
<dbReference type="Pfam" id="PF02878">
    <property type="entry name" value="PGM_PMM_I"/>
    <property type="match status" value="1"/>
</dbReference>
<keyword evidence="5 6" id="KW-0413">Isomerase</keyword>
<evidence type="ECO:0000256" key="1">
    <source>
        <dbReference type="ARBA" id="ARBA00010231"/>
    </source>
</evidence>
<evidence type="ECO:0000256" key="5">
    <source>
        <dbReference type="ARBA" id="ARBA00023235"/>
    </source>
</evidence>
<dbReference type="Pfam" id="PF02880">
    <property type="entry name" value="PGM_PMM_III"/>
    <property type="match status" value="1"/>
</dbReference>
<comment type="PTM">
    <text evidence="6">Activated by phosphorylation.</text>
</comment>
<dbReference type="RefSeq" id="WP_236338294.1">
    <property type="nucleotide sequence ID" value="NZ_JAKIJS010000003.1"/>
</dbReference>
<dbReference type="SUPFAM" id="SSF53738">
    <property type="entry name" value="Phosphoglucomutase, first 3 domains"/>
    <property type="match status" value="3"/>
</dbReference>
<feature type="binding site" description="via phosphate group" evidence="6">
    <location>
        <position position="100"/>
    </location>
    <ligand>
        <name>Mg(2+)</name>
        <dbReference type="ChEBI" id="CHEBI:18420"/>
    </ligand>
</feature>
<dbReference type="Pfam" id="PF00408">
    <property type="entry name" value="PGM_PMM_IV"/>
    <property type="match status" value="1"/>
</dbReference>
<feature type="binding site" evidence="6">
    <location>
        <position position="242"/>
    </location>
    <ligand>
        <name>Mg(2+)</name>
        <dbReference type="ChEBI" id="CHEBI:18420"/>
    </ligand>
</feature>
<evidence type="ECO:0000256" key="4">
    <source>
        <dbReference type="ARBA" id="ARBA00022842"/>
    </source>
</evidence>
<dbReference type="InterPro" id="IPR005841">
    <property type="entry name" value="Alpha-D-phosphohexomutase_SF"/>
</dbReference>
<dbReference type="InterPro" id="IPR005843">
    <property type="entry name" value="A-D-PHexomutase_C"/>
</dbReference>
<keyword evidence="4 6" id="KW-0460">Magnesium</keyword>
<dbReference type="GO" id="GO:0008966">
    <property type="term" value="F:phosphoglucosamine mutase activity"/>
    <property type="evidence" value="ECO:0007669"/>
    <property type="project" value="UniProtKB-EC"/>
</dbReference>
<keyword evidence="14" id="KW-1185">Reference proteome</keyword>
<dbReference type="InterPro" id="IPR050060">
    <property type="entry name" value="Phosphoglucosamine_mutase"/>
</dbReference>
<dbReference type="InterPro" id="IPR006352">
    <property type="entry name" value="GlmM_bact"/>
</dbReference>
<dbReference type="PANTHER" id="PTHR42946">
    <property type="entry name" value="PHOSPHOHEXOSE MUTASE"/>
    <property type="match status" value="1"/>
</dbReference>
<evidence type="ECO:0000256" key="3">
    <source>
        <dbReference type="ARBA" id="ARBA00022723"/>
    </source>
</evidence>
<evidence type="ECO:0000256" key="8">
    <source>
        <dbReference type="RuleBase" id="RU004327"/>
    </source>
</evidence>
<dbReference type="NCBIfam" id="TIGR01455">
    <property type="entry name" value="glmM"/>
    <property type="match status" value="1"/>
</dbReference>
<dbReference type="PROSITE" id="PS00710">
    <property type="entry name" value="PGM_PMM"/>
    <property type="match status" value="1"/>
</dbReference>
<keyword evidence="3 6" id="KW-0479">Metal-binding</keyword>
<dbReference type="Gene3D" id="3.40.120.10">
    <property type="entry name" value="Alpha-D-Glucose-1,6-Bisphosphate, subunit A, domain 3"/>
    <property type="match status" value="3"/>
</dbReference>
<feature type="domain" description="Alpha-D-phosphohexomutase C-terminal" evidence="9">
    <location>
        <begin position="373"/>
        <end position="439"/>
    </location>
</feature>
<feature type="binding site" evidence="6">
    <location>
        <position position="244"/>
    </location>
    <ligand>
        <name>Mg(2+)</name>
        <dbReference type="ChEBI" id="CHEBI:18420"/>
    </ligand>
</feature>
<dbReference type="InterPro" id="IPR005844">
    <property type="entry name" value="A-D-PHexomutase_a/b/a-I"/>
</dbReference>
<gene>
    <name evidence="6 13" type="primary">glmM</name>
    <name evidence="13" type="ORF">L2716_16985</name>
</gene>
<dbReference type="InterPro" id="IPR005845">
    <property type="entry name" value="A-D-PHexomutase_a/b/a-II"/>
</dbReference>
<keyword evidence="2 6" id="KW-0597">Phosphoprotein</keyword>
<feature type="modified residue" description="Phosphoserine" evidence="6">
    <location>
        <position position="100"/>
    </location>
</feature>
<comment type="cofactor">
    <cofactor evidence="6">
        <name>Mg(2+)</name>
        <dbReference type="ChEBI" id="CHEBI:18420"/>
    </cofactor>
    <text evidence="6">Binds 1 Mg(2+) ion per subunit.</text>
</comment>
<feature type="domain" description="Alpha-D-phosphohexomutase alpha/beta/alpha" evidence="10">
    <location>
        <begin position="3"/>
        <end position="135"/>
    </location>
</feature>
<protein>
    <recommendedName>
        <fullName evidence="6 8">Phosphoglucosamine mutase</fullName>
        <ecNumber evidence="6 8">5.4.2.10</ecNumber>
    </recommendedName>
</protein>
<dbReference type="HAMAP" id="MF_01554_B">
    <property type="entry name" value="GlmM_B"/>
    <property type="match status" value="1"/>
</dbReference>
<dbReference type="PRINTS" id="PR00509">
    <property type="entry name" value="PGMPMM"/>
</dbReference>
<reference evidence="13 14" key="1">
    <citation type="submission" date="2022-01" db="EMBL/GenBank/DDBJ databases">
        <title>Alkalihalobacillus sp. EGI L200015, a novel bacterium isolated from a salt lake sediment.</title>
        <authorList>
            <person name="Gao L."/>
            <person name="Fang B.-Z."/>
            <person name="Li W.-J."/>
        </authorList>
    </citation>
    <scope>NUCLEOTIDE SEQUENCE [LARGE SCALE GENOMIC DNA]</scope>
    <source>
        <strain evidence="13 14">KCTC 12718</strain>
    </source>
</reference>
<evidence type="ECO:0000256" key="7">
    <source>
        <dbReference type="RuleBase" id="RU004326"/>
    </source>
</evidence>
<accession>A0ABS9H647</accession>
<dbReference type="EC" id="5.4.2.10" evidence="6 8"/>
<dbReference type="InterPro" id="IPR016066">
    <property type="entry name" value="A-D-PHexomutase_CS"/>
</dbReference>
<evidence type="ECO:0000256" key="2">
    <source>
        <dbReference type="ARBA" id="ARBA00022553"/>
    </source>
</evidence>
<evidence type="ECO:0000259" key="10">
    <source>
        <dbReference type="Pfam" id="PF02878"/>
    </source>
</evidence>
<dbReference type="NCBIfam" id="NF008139">
    <property type="entry name" value="PRK10887.1"/>
    <property type="match status" value="1"/>
</dbReference>
<dbReference type="Pfam" id="PF02879">
    <property type="entry name" value="PGM_PMM_II"/>
    <property type="match status" value="1"/>
</dbReference>
<sequence length="450" mass="48541">MGKYFGTDGVRGVANTELTPELAFKLGRFGGYVLTKETQKPKIIIGRDTRISGHMLEGALVAGLLSIGAEVMRLGVISTPGVAYLTKALGAQAGVMISASHNPVGDNGIKFFGSDGYKLLDHQEQEIEELIDMEKDNLPRPTGMDLGLVSDYFEGGQKYLQFLKQTVDEDFSGLRIALDCAHGAVSSLAPHLFADLDADITTIGASPNGLNINDGVGSTHPESLVELVNEKEADVGLAFDGDGDRLIAVDENGQIVDGDQIMFICAKHMAKEGRLNHDTVVSTVMSNLGFYKGLEEAGVASEQTAVGDRYVMERMREGDFNLGGEQSGHIIFLDHGTTGDGLLSALQLVNIMKVTKKPLSELAGEMKKFPQCLKNVKVTDKHKVMENPSVKEAIQTVEAETNGNGRVLVRPSGTEPLVRVMVEAPTVELCEEYADKIVRVVESELGYIEQ</sequence>
<dbReference type="InterPro" id="IPR016055">
    <property type="entry name" value="A-D-PHexomutase_a/b/a-I/II/III"/>
</dbReference>
<evidence type="ECO:0000259" key="9">
    <source>
        <dbReference type="Pfam" id="PF00408"/>
    </source>
</evidence>
<dbReference type="InterPro" id="IPR036900">
    <property type="entry name" value="A-D-PHexomutase_C_sf"/>
</dbReference>
<dbReference type="Proteomes" id="UP001649381">
    <property type="component" value="Unassembled WGS sequence"/>
</dbReference>
<evidence type="ECO:0000259" key="11">
    <source>
        <dbReference type="Pfam" id="PF02879"/>
    </source>
</evidence>
<dbReference type="InterPro" id="IPR005846">
    <property type="entry name" value="A-D-PHexomutase_a/b/a-III"/>
</dbReference>
<evidence type="ECO:0000256" key="6">
    <source>
        <dbReference type="HAMAP-Rule" id="MF_01554"/>
    </source>
</evidence>
<feature type="binding site" evidence="6">
    <location>
        <position position="240"/>
    </location>
    <ligand>
        <name>Mg(2+)</name>
        <dbReference type="ChEBI" id="CHEBI:18420"/>
    </ligand>
</feature>
<dbReference type="CDD" id="cd05802">
    <property type="entry name" value="GlmM"/>
    <property type="match status" value="1"/>
</dbReference>
<evidence type="ECO:0000259" key="12">
    <source>
        <dbReference type="Pfam" id="PF02880"/>
    </source>
</evidence>
<dbReference type="EMBL" id="JAKIJS010000003">
    <property type="protein sequence ID" value="MCF6139424.1"/>
    <property type="molecule type" value="Genomic_DNA"/>
</dbReference>
<dbReference type="Gene3D" id="3.30.310.50">
    <property type="entry name" value="Alpha-D-phosphohexomutase, C-terminal domain"/>
    <property type="match status" value="1"/>
</dbReference>
<dbReference type="PANTHER" id="PTHR42946:SF1">
    <property type="entry name" value="PHOSPHOGLUCOMUTASE (ALPHA-D-GLUCOSE-1,6-BISPHOSPHATE-DEPENDENT)"/>
    <property type="match status" value="1"/>
</dbReference>
<evidence type="ECO:0000313" key="14">
    <source>
        <dbReference type="Proteomes" id="UP001649381"/>
    </source>
</evidence>
<feature type="active site" description="Phosphoserine intermediate" evidence="6">
    <location>
        <position position="100"/>
    </location>
</feature>
<evidence type="ECO:0000313" key="13">
    <source>
        <dbReference type="EMBL" id="MCF6139424.1"/>
    </source>
</evidence>
<feature type="domain" description="Alpha-D-phosphohexomutase alpha/beta/alpha" evidence="12">
    <location>
        <begin position="257"/>
        <end position="368"/>
    </location>
</feature>
<comment type="function">
    <text evidence="6 8">Catalyzes the conversion of glucosamine-6-phosphate to glucosamine-1-phosphate.</text>
</comment>
<feature type="domain" description="Alpha-D-phosphohexomutase alpha/beta/alpha" evidence="11">
    <location>
        <begin position="158"/>
        <end position="253"/>
    </location>
</feature>
<comment type="similarity">
    <text evidence="1 6 7">Belongs to the phosphohexose mutase family.</text>
</comment>
<organism evidence="13 14">
    <name type="scientific">Pseudalkalibacillus berkeleyi</name>
    <dbReference type="NCBI Taxonomy" id="1069813"/>
    <lineage>
        <taxon>Bacteria</taxon>
        <taxon>Bacillati</taxon>
        <taxon>Bacillota</taxon>
        <taxon>Bacilli</taxon>
        <taxon>Bacillales</taxon>
        <taxon>Fictibacillaceae</taxon>
        <taxon>Pseudalkalibacillus</taxon>
    </lineage>
</organism>
<dbReference type="SUPFAM" id="SSF55957">
    <property type="entry name" value="Phosphoglucomutase, C-terminal domain"/>
    <property type="match status" value="1"/>
</dbReference>
<name>A0ABS9H647_9BACL</name>
<comment type="caution">
    <text evidence="13">The sequence shown here is derived from an EMBL/GenBank/DDBJ whole genome shotgun (WGS) entry which is preliminary data.</text>
</comment>